<accession>M5TUS0</accession>
<dbReference type="Proteomes" id="UP000011885">
    <property type="component" value="Unassembled WGS sequence"/>
</dbReference>
<name>M5TUS0_9BACT</name>
<dbReference type="Pfam" id="PF07589">
    <property type="entry name" value="PEP-CTERM"/>
    <property type="match status" value="1"/>
</dbReference>
<evidence type="ECO:0000313" key="4">
    <source>
        <dbReference type="Proteomes" id="UP000011885"/>
    </source>
</evidence>
<feature type="chain" id="PRO_5004072914" evidence="1">
    <location>
        <begin position="22"/>
        <end position="227"/>
    </location>
</feature>
<gene>
    <name evidence="3" type="ORF">RSSM_05772</name>
</gene>
<dbReference type="RefSeq" id="WP_008686874.1">
    <property type="nucleotide sequence ID" value="NZ_ANOH01000405.1"/>
</dbReference>
<feature type="signal peptide" evidence="1">
    <location>
        <begin position="1"/>
        <end position="21"/>
    </location>
</feature>
<evidence type="ECO:0000313" key="3">
    <source>
        <dbReference type="EMBL" id="EMI52784.1"/>
    </source>
</evidence>
<evidence type="ECO:0000259" key="2">
    <source>
        <dbReference type="Pfam" id="PF07589"/>
    </source>
</evidence>
<dbReference type="OrthoDB" id="284033at2"/>
<proteinExistence type="predicted"/>
<reference evidence="3 4" key="1">
    <citation type="journal article" date="2013" name="Mar. Genomics">
        <title>Expression of sulfatases in Rhodopirellula baltica and the diversity of sulfatases in the genus Rhodopirellula.</title>
        <authorList>
            <person name="Wegner C.E."/>
            <person name="Richter-Heitmann T."/>
            <person name="Klindworth A."/>
            <person name="Klockow C."/>
            <person name="Richter M."/>
            <person name="Achstetter T."/>
            <person name="Glockner F.O."/>
            <person name="Harder J."/>
        </authorList>
    </citation>
    <scope>NUCLEOTIDE SEQUENCE [LARGE SCALE GENOMIC DNA]</scope>
    <source>
        <strain evidence="3 4">SM41</strain>
    </source>
</reference>
<keyword evidence="4" id="KW-1185">Reference proteome</keyword>
<keyword evidence="1" id="KW-0732">Signal</keyword>
<dbReference type="InterPro" id="IPR013424">
    <property type="entry name" value="Ice-binding_C"/>
</dbReference>
<comment type="caution">
    <text evidence="3">The sequence shown here is derived from an EMBL/GenBank/DDBJ whole genome shotgun (WGS) entry which is preliminary data.</text>
</comment>
<feature type="domain" description="Ice-binding protein C-terminal" evidence="2">
    <location>
        <begin position="196"/>
        <end position="218"/>
    </location>
</feature>
<dbReference type="EMBL" id="ANOH01000405">
    <property type="protein sequence ID" value="EMI52784.1"/>
    <property type="molecule type" value="Genomic_DNA"/>
</dbReference>
<organism evidence="3 4">
    <name type="scientific">Rhodopirellula sallentina SM41</name>
    <dbReference type="NCBI Taxonomy" id="1263870"/>
    <lineage>
        <taxon>Bacteria</taxon>
        <taxon>Pseudomonadati</taxon>
        <taxon>Planctomycetota</taxon>
        <taxon>Planctomycetia</taxon>
        <taxon>Pirellulales</taxon>
        <taxon>Pirellulaceae</taxon>
        <taxon>Rhodopirellula</taxon>
    </lineage>
</organism>
<sequence>MIRLLLTIPCFILLASTSANAAVILSNDFAGNVPGNVDPYFSGQVADPLISSPGVTRPGHTLNGGYDELVAGELRTFGPNVVAGDRYFGFTINPAANAVVSFDNFNFSGNANANGGRLPDKLAFRSSVDSFNADIGTVSLAGATIDLSAVEFQDVTAPIEFRLYTQVSSDFSNSDGSLPGTTYDLDSFAFNGTVTAVPEPASFAFLTLCAVAVGARRRKVSARNSTS</sequence>
<dbReference type="AlphaFoldDB" id="M5TUS0"/>
<protein>
    <submittedName>
        <fullName evidence="3">Secreted protein containing PEP-CTERM bacterial domain protein</fullName>
    </submittedName>
</protein>
<dbReference type="PATRIC" id="fig|1263870.3.peg.6115"/>
<evidence type="ECO:0000256" key="1">
    <source>
        <dbReference type="SAM" id="SignalP"/>
    </source>
</evidence>